<accession>A0ABV5W9J2</accession>
<dbReference type="InterPro" id="IPR019618">
    <property type="entry name" value="Spore_germination_GerPA"/>
</dbReference>
<comment type="caution">
    <text evidence="2">The sequence shown here is derived from an EMBL/GenBank/DDBJ whole genome shotgun (WGS) entry which is preliminary data.</text>
</comment>
<sequence length="73" mass="7631">MPSIVKGIVISNIDVTGAFNIGDTYEVTPISTEKGYHGAGSSNTGYSVNTFNGVSKTNVGNANKSDENQTFTL</sequence>
<dbReference type="Pfam" id="PF10676">
    <property type="entry name" value="gerPA"/>
    <property type="match status" value="1"/>
</dbReference>
<dbReference type="RefSeq" id="WP_129726179.1">
    <property type="nucleotide sequence ID" value="NZ_JAPCYI010000001.1"/>
</dbReference>
<name>A0ABV5W9J2_9BACI</name>
<proteinExistence type="inferred from homology"/>
<dbReference type="EMBL" id="JBHMAF010000008">
    <property type="protein sequence ID" value="MFB9757247.1"/>
    <property type="molecule type" value="Genomic_DNA"/>
</dbReference>
<dbReference type="PANTHER" id="PTHR37808">
    <property type="entry name" value="SPORE GERMINATION PROTEIN-LIKE PROTEIN YDZR-RELATED"/>
    <property type="match status" value="1"/>
</dbReference>
<protein>
    <submittedName>
        <fullName evidence="2">Spore germination protein</fullName>
    </submittedName>
</protein>
<keyword evidence="3" id="KW-1185">Reference proteome</keyword>
<evidence type="ECO:0000313" key="2">
    <source>
        <dbReference type="EMBL" id="MFB9757247.1"/>
    </source>
</evidence>
<organism evidence="2 3">
    <name type="scientific">Ectobacillus funiculus</name>
    <dbReference type="NCBI Taxonomy" id="137993"/>
    <lineage>
        <taxon>Bacteria</taxon>
        <taxon>Bacillati</taxon>
        <taxon>Bacillota</taxon>
        <taxon>Bacilli</taxon>
        <taxon>Bacillales</taxon>
        <taxon>Bacillaceae</taxon>
        <taxon>Ectobacillus</taxon>
    </lineage>
</organism>
<gene>
    <name evidence="2" type="ORF">ACFFMS_01590</name>
</gene>
<dbReference type="Proteomes" id="UP001589609">
    <property type="component" value="Unassembled WGS sequence"/>
</dbReference>
<comment type="similarity">
    <text evidence="1">Belongs to the GerPA/GerPF family.</text>
</comment>
<dbReference type="PANTHER" id="PTHR37808:SF1">
    <property type="entry name" value="SPORE GERMINATION PROTEIN-LIKE PROTEIN YDZR"/>
    <property type="match status" value="1"/>
</dbReference>
<evidence type="ECO:0000256" key="1">
    <source>
        <dbReference type="ARBA" id="ARBA00008103"/>
    </source>
</evidence>
<evidence type="ECO:0000313" key="3">
    <source>
        <dbReference type="Proteomes" id="UP001589609"/>
    </source>
</evidence>
<reference evidence="2 3" key="1">
    <citation type="submission" date="2024-09" db="EMBL/GenBank/DDBJ databases">
        <authorList>
            <person name="Sun Q."/>
            <person name="Mori K."/>
        </authorList>
    </citation>
    <scope>NUCLEOTIDE SEQUENCE [LARGE SCALE GENOMIC DNA]</scope>
    <source>
        <strain evidence="2 3">JCM 11201</strain>
    </source>
</reference>